<dbReference type="GO" id="GO:0140563">
    <property type="term" value="F:UDP-D-xylose:beta-D-glucoside alpha-1,3-D-xylosyltransferase activity"/>
    <property type="evidence" value="ECO:0007669"/>
    <property type="project" value="UniProtKB-EC"/>
</dbReference>
<evidence type="ECO:0000256" key="7">
    <source>
        <dbReference type="ARBA" id="ARBA00022989"/>
    </source>
</evidence>
<feature type="transmembrane region" description="Helical" evidence="13">
    <location>
        <begin position="12"/>
        <end position="31"/>
    </location>
</feature>
<gene>
    <name evidence="14" type="ORF">V1264_018305</name>
</gene>
<keyword evidence="8 13" id="KW-0472">Membrane</keyword>
<dbReference type="EC" id="2.4.2.42" evidence="11"/>
<evidence type="ECO:0000256" key="3">
    <source>
        <dbReference type="ARBA" id="ARBA00022676"/>
    </source>
</evidence>
<evidence type="ECO:0000256" key="2">
    <source>
        <dbReference type="ARBA" id="ARBA00006351"/>
    </source>
</evidence>
<keyword evidence="9" id="KW-0325">Glycoprotein</keyword>
<evidence type="ECO:0000313" key="15">
    <source>
        <dbReference type="Proteomes" id="UP001374579"/>
    </source>
</evidence>
<evidence type="ECO:0000256" key="12">
    <source>
        <dbReference type="ARBA" id="ARBA00049181"/>
    </source>
</evidence>
<dbReference type="AlphaFoldDB" id="A0AAN9GE12"/>
<dbReference type="InterPro" id="IPR002495">
    <property type="entry name" value="Glyco_trans_8"/>
</dbReference>
<keyword evidence="15" id="KW-1185">Reference proteome</keyword>
<keyword evidence="3" id="KW-0328">Glycosyltransferase</keyword>
<dbReference type="Pfam" id="PF01501">
    <property type="entry name" value="Glyco_transf_8"/>
    <property type="match status" value="1"/>
</dbReference>
<proteinExistence type="inferred from homology"/>
<evidence type="ECO:0000256" key="1">
    <source>
        <dbReference type="ARBA" id="ARBA00004606"/>
    </source>
</evidence>
<evidence type="ECO:0000256" key="13">
    <source>
        <dbReference type="SAM" id="Phobius"/>
    </source>
</evidence>
<evidence type="ECO:0000256" key="10">
    <source>
        <dbReference type="ARBA" id="ARBA00037301"/>
    </source>
</evidence>
<comment type="function">
    <text evidence="10">Glycosyltransferase which elongates the O-linked glucose attached to EGF-like repeats in the extracellular domain of Notch proteins by catalyzing the addition of xylose.</text>
</comment>
<keyword evidence="5 13" id="KW-0812">Transmembrane</keyword>
<evidence type="ECO:0000256" key="11">
    <source>
        <dbReference type="ARBA" id="ARBA00038854"/>
    </source>
</evidence>
<dbReference type="Proteomes" id="UP001374579">
    <property type="component" value="Unassembled WGS sequence"/>
</dbReference>
<evidence type="ECO:0000256" key="9">
    <source>
        <dbReference type="ARBA" id="ARBA00023180"/>
    </source>
</evidence>
<comment type="catalytic activity">
    <reaction evidence="12">
        <text>3-O-(beta-D-glucosyl)-L-seryl-[EGF-like domain protein] + UDP-alpha-D-xylose = 3-O-[alpha-D-xylosyl-(1-&gt;3)-beta-D-glucosyl]-L-seryl-[EGF-like domain protein] + UDP + H(+)</text>
        <dbReference type="Rhea" id="RHEA:56064"/>
        <dbReference type="Rhea" id="RHEA-COMP:14610"/>
        <dbReference type="Rhea" id="RHEA-COMP:14611"/>
        <dbReference type="ChEBI" id="CHEBI:15378"/>
        <dbReference type="ChEBI" id="CHEBI:57632"/>
        <dbReference type="ChEBI" id="CHEBI:58223"/>
        <dbReference type="ChEBI" id="CHEBI:140575"/>
        <dbReference type="ChEBI" id="CHEBI:140576"/>
        <dbReference type="EC" id="2.4.2.42"/>
    </reaction>
</comment>
<evidence type="ECO:0000256" key="5">
    <source>
        <dbReference type="ARBA" id="ARBA00022692"/>
    </source>
</evidence>
<evidence type="ECO:0000256" key="4">
    <source>
        <dbReference type="ARBA" id="ARBA00022679"/>
    </source>
</evidence>
<comment type="subcellular location">
    <subcellularLocation>
        <location evidence="1">Membrane</location>
        <topology evidence="1">Single-pass type II membrane protein</topology>
    </subcellularLocation>
</comment>
<keyword evidence="6" id="KW-0735">Signal-anchor</keyword>
<sequence>MHSAAMSRYKAVLFFMVFACVMWIVLLYNFLTATSYNRDSFLILPFPDHFRLDGNLTVPVCACTWKKDSGLIPCVYRTGKQMQTTNGSRLHLAVVACGERSGEALVLIKSAVALTTSFIVFYIFTDTKQHSFFVKEFKSWPSAYLERVELRLYPDTYPDMQNWKHKFAPCASQRLLFPSLLRDVDALVYVDADAVLLSPLDKMWNYFSRFNSTQMLALVPEHEDPTVSWYHQSSKIPYFGPFGLNSGVILMNLTRLRQVNWSSTLVQYHQVYEKNIVFFDQDLINIYCHFHPERLYVMDCSMNYRVDHCESRESTSGSVCKSAEWNGAYLLHGSKRSFKNVPSFKAVYRAFEKYKLGDNLLSGLLEPLQGELFKIRENHRKKSSCDHLPMIFLRHFMMR</sequence>
<keyword evidence="4" id="KW-0808">Transferase</keyword>
<dbReference type="GO" id="GO:0016266">
    <property type="term" value="P:protein O-linked glycosylation via N-acetyl-galactosamine"/>
    <property type="evidence" value="ECO:0007669"/>
    <property type="project" value="TreeGrafter"/>
</dbReference>
<comment type="caution">
    <text evidence="14">The sequence shown here is derived from an EMBL/GenBank/DDBJ whole genome shotgun (WGS) entry which is preliminary data.</text>
</comment>
<accession>A0AAN9GE12</accession>
<dbReference type="GO" id="GO:0016020">
    <property type="term" value="C:membrane"/>
    <property type="evidence" value="ECO:0007669"/>
    <property type="project" value="UniProtKB-SubCell"/>
</dbReference>
<organism evidence="14 15">
    <name type="scientific">Littorina saxatilis</name>
    <dbReference type="NCBI Taxonomy" id="31220"/>
    <lineage>
        <taxon>Eukaryota</taxon>
        <taxon>Metazoa</taxon>
        <taxon>Spiralia</taxon>
        <taxon>Lophotrochozoa</taxon>
        <taxon>Mollusca</taxon>
        <taxon>Gastropoda</taxon>
        <taxon>Caenogastropoda</taxon>
        <taxon>Littorinimorpha</taxon>
        <taxon>Littorinoidea</taxon>
        <taxon>Littorinidae</taxon>
        <taxon>Littorina</taxon>
    </lineage>
</organism>
<reference evidence="14 15" key="1">
    <citation type="submission" date="2024-02" db="EMBL/GenBank/DDBJ databases">
        <title>Chromosome-scale genome assembly of the rough periwinkle Littorina saxatilis.</title>
        <authorList>
            <person name="De Jode A."/>
            <person name="Faria R."/>
            <person name="Formenti G."/>
            <person name="Sims Y."/>
            <person name="Smith T.P."/>
            <person name="Tracey A."/>
            <person name="Wood J.M.D."/>
            <person name="Zagrodzka Z.B."/>
            <person name="Johannesson K."/>
            <person name="Butlin R.K."/>
            <person name="Leder E.H."/>
        </authorList>
    </citation>
    <scope>NUCLEOTIDE SEQUENCE [LARGE SCALE GENOMIC DNA]</scope>
    <source>
        <strain evidence="14">Snail1</strain>
        <tissue evidence="14">Muscle</tissue>
    </source>
</reference>
<dbReference type="InterPro" id="IPR029044">
    <property type="entry name" value="Nucleotide-diphossugar_trans"/>
</dbReference>
<dbReference type="EMBL" id="JBAMIC010000008">
    <property type="protein sequence ID" value="KAK7103400.1"/>
    <property type="molecule type" value="Genomic_DNA"/>
</dbReference>
<evidence type="ECO:0000256" key="8">
    <source>
        <dbReference type="ARBA" id="ARBA00023136"/>
    </source>
</evidence>
<evidence type="ECO:0000313" key="14">
    <source>
        <dbReference type="EMBL" id="KAK7103400.1"/>
    </source>
</evidence>
<dbReference type="InterPro" id="IPR051993">
    <property type="entry name" value="Glycosyltransferase_8"/>
</dbReference>
<dbReference type="Gene3D" id="3.90.550.10">
    <property type="entry name" value="Spore Coat Polysaccharide Biosynthesis Protein SpsA, Chain A"/>
    <property type="match status" value="1"/>
</dbReference>
<dbReference type="PANTHER" id="PTHR46012:SF2">
    <property type="entry name" value="IP22168P"/>
    <property type="match status" value="1"/>
</dbReference>
<keyword evidence="7 13" id="KW-1133">Transmembrane helix</keyword>
<evidence type="ECO:0000256" key="6">
    <source>
        <dbReference type="ARBA" id="ARBA00022968"/>
    </source>
</evidence>
<dbReference type="PANTHER" id="PTHR46012">
    <property type="entry name" value="IP22168P"/>
    <property type="match status" value="1"/>
</dbReference>
<comment type="similarity">
    <text evidence="2">Belongs to the glycosyltransferase 8 family.</text>
</comment>
<protein>
    <recommendedName>
        <fullName evidence="11">UDP-D-xylose:beta-D-glucoside alpha-1,3-D-xylosyltransferase</fullName>
        <ecNumber evidence="11">2.4.2.42</ecNumber>
    </recommendedName>
</protein>
<dbReference type="SUPFAM" id="SSF53448">
    <property type="entry name" value="Nucleotide-diphospho-sugar transferases"/>
    <property type="match status" value="1"/>
</dbReference>
<name>A0AAN9GE12_9CAEN</name>